<evidence type="ECO:0000313" key="4">
    <source>
        <dbReference type="EMBL" id="OLP05616.1"/>
    </source>
</evidence>
<evidence type="ECO:0000259" key="2">
    <source>
        <dbReference type="Pfam" id="PF13007"/>
    </source>
</evidence>
<dbReference type="Proteomes" id="UP000185911">
    <property type="component" value="Unassembled WGS sequence"/>
</dbReference>
<sequence>MSFSSLEATFLPLEIVFPKPQKVSGLPTTSDQLEALLSATQAACEKAAQETYQTSLAAMRLQAHEYIIRMLEQATLARHRLFGASSEQLSAQSRLFDEAEVLAQLNPGAQDQAIIPPATSISPEDGVATQPARPVARGKRRPLPAELPRVDVIHDVPQADRICPCGTEMVETRPRGQRANRHRADASACDPQHPQALRLPGQCACACHGSTTAPATAQEQRQRRLFGHAVGRPSSLMVCHWRASSMF</sequence>
<gene>
    <name evidence="4" type="ORF">BLL52_3284</name>
    <name evidence="3" type="ORF">BLL52_3298</name>
</gene>
<name>A0A1Q8YC39_9BURK</name>
<accession>A0A1Q8YC39</accession>
<dbReference type="Pfam" id="PF13007">
    <property type="entry name" value="LZ_Tnp_IS66"/>
    <property type="match status" value="1"/>
</dbReference>
<organism evidence="4 5">
    <name type="scientific">Rhodoferax antarcticus ANT.BR</name>
    <dbReference type="NCBI Taxonomy" id="1111071"/>
    <lineage>
        <taxon>Bacteria</taxon>
        <taxon>Pseudomonadati</taxon>
        <taxon>Pseudomonadota</taxon>
        <taxon>Betaproteobacteria</taxon>
        <taxon>Burkholderiales</taxon>
        <taxon>Comamonadaceae</taxon>
        <taxon>Rhodoferax</taxon>
    </lineage>
</organism>
<evidence type="ECO:0000256" key="1">
    <source>
        <dbReference type="SAM" id="MobiDB-lite"/>
    </source>
</evidence>
<dbReference type="InterPro" id="IPR024463">
    <property type="entry name" value="Transposase_TnpC_homeodom"/>
</dbReference>
<dbReference type="AlphaFoldDB" id="A0A1Q8YC39"/>
<evidence type="ECO:0000313" key="5">
    <source>
        <dbReference type="Proteomes" id="UP000185911"/>
    </source>
</evidence>
<proteinExistence type="predicted"/>
<reference evidence="4 5" key="1">
    <citation type="submission" date="2017-01" db="EMBL/GenBank/DDBJ databases">
        <title>Genome sequence of Rhodoferax antarcticus ANT.BR, a psychrophilic purple nonsulfur bacterium from an Antarctic microbial mat.</title>
        <authorList>
            <person name="Baker J."/>
            <person name="Riester C."/>
            <person name="Skinner B."/>
            <person name="Newell A."/>
            <person name="Swingley W."/>
            <person name="Madigan M."/>
            <person name="Jung D."/>
            <person name="Asao M."/>
            <person name="Chen M."/>
            <person name="Loughlin P."/>
            <person name="Pan H."/>
            <person name="Lin S."/>
            <person name="Li N."/>
            <person name="Shaw J."/>
            <person name="Prado M."/>
            <person name="Sherman C."/>
            <person name="Li X."/>
            <person name="Tang J."/>
            <person name="Blankenship R."/>
            <person name="Zhao T."/>
            <person name="Touchman J."/>
            <person name="Sattley M."/>
        </authorList>
    </citation>
    <scope>NUCLEOTIDE SEQUENCE [LARGE SCALE GENOMIC DNA]</scope>
    <source>
        <strain evidence="4 5">ANT.BR</strain>
    </source>
</reference>
<dbReference type="EMBL" id="MSYM01000017">
    <property type="protein sequence ID" value="OLP05174.1"/>
    <property type="molecule type" value="Genomic_DNA"/>
</dbReference>
<feature type="region of interest" description="Disordered" evidence="1">
    <location>
        <begin position="118"/>
        <end position="143"/>
    </location>
</feature>
<keyword evidence="5" id="KW-1185">Reference proteome</keyword>
<feature type="domain" description="Transposase TnpC homeodomain" evidence="2">
    <location>
        <begin position="71"/>
        <end position="152"/>
    </location>
</feature>
<dbReference type="EMBL" id="MSYM01000016">
    <property type="protein sequence ID" value="OLP05616.1"/>
    <property type="molecule type" value="Genomic_DNA"/>
</dbReference>
<protein>
    <submittedName>
        <fullName evidence="4">Putative transposase IS66</fullName>
    </submittedName>
</protein>
<evidence type="ECO:0000313" key="3">
    <source>
        <dbReference type="EMBL" id="OLP05174.1"/>
    </source>
</evidence>
<comment type="caution">
    <text evidence="4">The sequence shown here is derived from an EMBL/GenBank/DDBJ whole genome shotgun (WGS) entry which is preliminary data.</text>
</comment>